<protein>
    <recommendedName>
        <fullName evidence="2">DUF6534 domain-containing protein</fullName>
    </recommendedName>
</protein>
<organism evidence="3 4">
    <name type="scientific">Sparassis crispa</name>
    <dbReference type="NCBI Taxonomy" id="139825"/>
    <lineage>
        <taxon>Eukaryota</taxon>
        <taxon>Fungi</taxon>
        <taxon>Dikarya</taxon>
        <taxon>Basidiomycota</taxon>
        <taxon>Agaricomycotina</taxon>
        <taxon>Agaricomycetes</taxon>
        <taxon>Polyporales</taxon>
        <taxon>Sparassidaceae</taxon>
        <taxon>Sparassis</taxon>
    </lineage>
</organism>
<keyword evidence="1" id="KW-0812">Transmembrane</keyword>
<gene>
    <name evidence="3" type="ORF">SCP_0602830</name>
</gene>
<feature type="transmembrane region" description="Helical" evidence="1">
    <location>
        <begin position="93"/>
        <end position="111"/>
    </location>
</feature>
<dbReference type="InParanoid" id="A0A401GPZ1"/>
<evidence type="ECO:0000256" key="1">
    <source>
        <dbReference type="SAM" id="Phobius"/>
    </source>
</evidence>
<comment type="caution">
    <text evidence="3">The sequence shown here is derived from an EMBL/GenBank/DDBJ whole genome shotgun (WGS) entry which is preliminary data.</text>
</comment>
<feature type="transmembrane region" description="Helical" evidence="1">
    <location>
        <begin position="197"/>
        <end position="226"/>
    </location>
</feature>
<feature type="transmembrane region" description="Helical" evidence="1">
    <location>
        <begin position="123"/>
        <end position="143"/>
    </location>
</feature>
<sequence>MTIPISLDFKVCDTLGRLYIGNVIAAMCYGITVIQTYIFLRRRIGDSTTLKCLVLVLWMLDSLHIAFISHAVYTYAVKDFASPLTLLIPTWSMMAQVIVAGISDLIVRGYFCRIVFRLSDRNWYLSSAIVVTSLLSLATSLAFAAKGLSINTWITFSKLSWIVYTNLASSVASDVFIAASLCFLLKKHRTGFTQTDSVLRVLMLYTINTCALTSICTIVCLIVYAATPALNFTYAGIYFVLPTLLLNSLLATLNARKGLRQSISAAVTTIPSFKARSLRPPAETRSRDELSQTCSNANTLNMLPSFLEVSPNSVHEWKPASPLGDSSTMV</sequence>
<dbReference type="PANTHER" id="PTHR40465:SF1">
    <property type="entry name" value="DUF6534 DOMAIN-CONTAINING PROTEIN"/>
    <property type="match status" value="1"/>
</dbReference>
<dbReference type="RefSeq" id="XP_027615218.1">
    <property type="nucleotide sequence ID" value="XM_027759417.1"/>
</dbReference>
<dbReference type="OrthoDB" id="3268207at2759"/>
<dbReference type="AlphaFoldDB" id="A0A401GPZ1"/>
<feature type="domain" description="DUF6534" evidence="2">
    <location>
        <begin position="170"/>
        <end position="257"/>
    </location>
</feature>
<evidence type="ECO:0000313" key="4">
    <source>
        <dbReference type="Proteomes" id="UP000287166"/>
    </source>
</evidence>
<reference evidence="3 4" key="1">
    <citation type="journal article" date="2018" name="Sci. Rep.">
        <title>Genome sequence of the cauliflower mushroom Sparassis crispa (Hanabiratake) and its association with beneficial usage.</title>
        <authorList>
            <person name="Kiyama R."/>
            <person name="Furutani Y."/>
            <person name="Kawaguchi K."/>
            <person name="Nakanishi T."/>
        </authorList>
    </citation>
    <scope>NUCLEOTIDE SEQUENCE [LARGE SCALE GENOMIC DNA]</scope>
</reference>
<dbReference type="InterPro" id="IPR045339">
    <property type="entry name" value="DUF6534"/>
</dbReference>
<feature type="transmembrane region" description="Helical" evidence="1">
    <location>
        <begin position="163"/>
        <end position="185"/>
    </location>
</feature>
<dbReference type="PANTHER" id="PTHR40465">
    <property type="entry name" value="CHROMOSOME 1, WHOLE GENOME SHOTGUN SEQUENCE"/>
    <property type="match status" value="1"/>
</dbReference>
<evidence type="ECO:0000313" key="3">
    <source>
        <dbReference type="EMBL" id="GBE84305.1"/>
    </source>
</evidence>
<dbReference type="GeneID" id="38781222"/>
<accession>A0A401GPZ1</accession>
<dbReference type="Proteomes" id="UP000287166">
    <property type="component" value="Unassembled WGS sequence"/>
</dbReference>
<feature type="transmembrane region" description="Helical" evidence="1">
    <location>
        <begin position="232"/>
        <end position="253"/>
    </location>
</feature>
<keyword evidence="1" id="KW-1133">Transmembrane helix</keyword>
<dbReference type="EMBL" id="BFAD01000006">
    <property type="protein sequence ID" value="GBE84305.1"/>
    <property type="molecule type" value="Genomic_DNA"/>
</dbReference>
<keyword evidence="1" id="KW-0472">Membrane</keyword>
<proteinExistence type="predicted"/>
<dbReference type="Pfam" id="PF20152">
    <property type="entry name" value="DUF6534"/>
    <property type="match status" value="1"/>
</dbReference>
<feature type="transmembrane region" description="Helical" evidence="1">
    <location>
        <begin position="52"/>
        <end position="73"/>
    </location>
</feature>
<evidence type="ECO:0000259" key="2">
    <source>
        <dbReference type="Pfam" id="PF20152"/>
    </source>
</evidence>
<name>A0A401GPZ1_9APHY</name>
<feature type="transmembrane region" description="Helical" evidence="1">
    <location>
        <begin position="20"/>
        <end position="40"/>
    </location>
</feature>
<keyword evidence="4" id="KW-1185">Reference proteome</keyword>
<dbReference type="STRING" id="139825.A0A401GPZ1"/>